<comment type="caution">
    <text evidence="1">The sequence shown here is derived from an EMBL/GenBank/DDBJ whole genome shotgun (WGS) entry which is preliminary data.</text>
</comment>
<accession>A0ABN7ZY25</accession>
<evidence type="ECO:0000313" key="2">
    <source>
        <dbReference type="Proteomes" id="UP000789423"/>
    </source>
</evidence>
<sequence>MEWYYVERDMRSVTEMKLYSLLQSFVTYANTQYHLEPLLPRFERAVCFTFQDERYSLKISRDKIELTNGAMGTEELVCFQEDDLQLLITGQARLQSLLRRKAITYRGTYQTMLLLESVFHICKPLRVGA</sequence>
<name>A0ABN7ZY25_9BACI</name>
<evidence type="ECO:0000313" key="1">
    <source>
        <dbReference type="EMBL" id="CAG9612525.1"/>
    </source>
</evidence>
<gene>
    <name evidence="1" type="ORF">BACCIP111899_01702</name>
</gene>
<dbReference type="Proteomes" id="UP000789423">
    <property type="component" value="Unassembled WGS sequence"/>
</dbReference>
<keyword evidence="2" id="KW-1185">Reference proteome</keyword>
<protein>
    <recommendedName>
        <fullName evidence="3">SCP2 domain-containing protein</fullName>
    </recommendedName>
</protein>
<organism evidence="1 2">
    <name type="scientific">Bacillus rhizoplanae</name>
    <dbReference type="NCBI Taxonomy" id="2880966"/>
    <lineage>
        <taxon>Bacteria</taxon>
        <taxon>Bacillati</taxon>
        <taxon>Bacillota</taxon>
        <taxon>Bacilli</taxon>
        <taxon>Bacillales</taxon>
        <taxon>Bacillaceae</taxon>
        <taxon>Bacillus</taxon>
    </lineage>
</organism>
<dbReference type="EMBL" id="CAKJTI010000006">
    <property type="protein sequence ID" value="CAG9612525.1"/>
    <property type="molecule type" value="Genomic_DNA"/>
</dbReference>
<reference evidence="1 2" key="1">
    <citation type="submission" date="2021-10" db="EMBL/GenBank/DDBJ databases">
        <authorList>
            <person name="Criscuolo A."/>
        </authorList>
    </citation>
    <scope>NUCLEOTIDE SEQUENCE [LARGE SCALE GENOMIC DNA]</scope>
    <source>
        <strain evidence="2">CIP 111899</strain>
    </source>
</reference>
<proteinExistence type="predicted"/>
<evidence type="ECO:0008006" key="3">
    <source>
        <dbReference type="Google" id="ProtNLM"/>
    </source>
</evidence>